<dbReference type="CDD" id="cd00761">
    <property type="entry name" value="Glyco_tranf_GTA_type"/>
    <property type="match status" value="1"/>
</dbReference>
<name>A0A7K0KGB8_9BACT</name>
<keyword evidence="3" id="KW-1185">Reference proteome</keyword>
<sequence length="294" mass="33736">MISILIPTFNDDCVALAYAVAAQCRDIHGLEWELIVGDDGSTNLQTIDANRQINTWPHCRYWLTGGNHGRAAIRNALVREALGQWLLMIDADLKIVKKDYIRQYVAFISEHPHSCACCGGYRVGHGVASNLRYLYEKQSEPYQSAKVRQKAPYRNFKLSNTLVARDLLLRHPLDERIRYYGYEDVIFGMHLEKEEMLVEHIDNPVLFDRFESNASYIRKIEDSVKVLVSFREELKGYSSLLSLTDSAVGGVLSRFAFPILSLLRNRFRANLLSSRPSLVALRFYKLYLLLNQLS</sequence>
<dbReference type="InterPro" id="IPR001173">
    <property type="entry name" value="Glyco_trans_2-like"/>
</dbReference>
<dbReference type="SUPFAM" id="SSF53448">
    <property type="entry name" value="Nucleotide-diphospho-sugar transferases"/>
    <property type="match status" value="1"/>
</dbReference>
<evidence type="ECO:0000313" key="3">
    <source>
        <dbReference type="Proteomes" id="UP000438914"/>
    </source>
</evidence>
<reference evidence="2 3" key="1">
    <citation type="submission" date="2019-08" db="EMBL/GenBank/DDBJ databases">
        <title>In-depth cultivation of the pig gut microbiome towards novel bacterial diversity and tailored functional studies.</title>
        <authorList>
            <person name="Wylensek D."/>
            <person name="Hitch T.C.A."/>
            <person name="Clavel T."/>
        </authorList>
    </citation>
    <scope>NUCLEOTIDE SEQUENCE [LARGE SCALE GENOMIC DNA]</scope>
    <source>
        <strain evidence="2 3">LKV-178-WT-2A</strain>
    </source>
</reference>
<accession>A0A7K0KGB8</accession>
<dbReference type="AlphaFoldDB" id="A0A7K0KGB8"/>
<gene>
    <name evidence="2" type="ORF">FYJ73_09895</name>
</gene>
<dbReference type="RefSeq" id="WP_154534563.1">
    <property type="nucleotide sequence ID" value="NZ_VUNG01000025.1"/>
</dbReference>
<feature type="domain" description="Glycosyltransferase 2-like" evidence="1">
    <location>
        <begin position="3"/>
        <end position="134"/>
    </location>
</feature>
<protein>
    <submittedName>
        <fullName evidence="2">Glycosyltransferase family 2 protein</fullName>
    </submittedName>
</protein>
<keyword evidence="2" id="KW-0808">Transferase</keyword>
<dbReference type="InterPro" id="IPR050834">
    <property type="entry name" value="Glycosyltransf_2"/>
</dbReference>
<dbReference type="Pfam" id="PF00535">
    <property type="entry name" value="Glycos_transf_2"/>
    <property type="match status" value="1"/>
</dbReference>
<evidence type="ECO:0000259" key="1">
    <source>
        <dbReference type="Pfam" id="PF00535"/>
    </source>
</evidence>
<dbReference type="Gene3D" id="3.90.550.10">
    <property type="entry name" value="Spore Coat Polysaccharide Biosynthesis Protein SpsA, Chain A"/>
    <property type="match status" value="1"/>
</dbReference>
<organism evidence="2 3">
    <name type="scientific">Hallella mizrahii</name>
    <dbReference type="NCBI Taxonomy" id="2606637"/>
    <lineage>
        <taxon>Bacteria</taxon>
        <taxon>Pseudomonadati</taxon>
        <taxon>Bacteroidota</taxon>
        <taxon>Bacteroidia</taxon>
        <taxon>Bacteroidales</taxon>
        <taxon>Prevotellaceae</taxon>
        <taxon>Hallella</taxon>
    </lineage>
</organism>
<dbReference type="InterPro" id="IPR029044">
    <property type="entry name" value="Nucleotide-diphossugar_trans"/>
</dbReference>
<dbReference type="PANTHER" id="PTHR43685:SF3">
    <property type="entry name" value="SLR2126 PROTEIN"/>
    <property type="match status" value="1"/>
</dbReference>
<proteinExistence type="predicted"/>
<comment type="caution">
    <text evidence="2">The sequence shown here is derived from an EMBL/GenBank/DDBJ whole genome shotgun (WGS) entry which is preliminary data.</text>
</comment>
<dbReference type="GO" id="GO:0016740">
    <property type="term" value="F:transferase activity"/>
    <property type="evidence" value="ECO:0007669"/>
    <property type="project" value="UniProtKB-KW"/>
</dbReference>
<evidence type="ECO:0000313" key="2">
    <source>
        <dbReference type="EMBL" id="MST84976.1"/>
    </source>
</evidence>
<dbReference type="EMBL" id="VUNG01000025">
    <property type="protein sequence ID" value="MST84976.1"/>
    <property type="molecule type" value="Genomic_DNA"/>
</dbReference>
<dbReference type="Proteomes" id="UP000438914">
    <property type="component" value="Unassembled WGS sequence"/>
</dbReference>
<dbReference type="PANTHER" id="PTHR43685">
    <property type="entry name" value="GLYCOSYLTRANSFERASE"/>
    <property type="match status" value="1"/>
</dbReference>